<accession>A0A0B0HAM6</accession>
<dbReference type="InterPro" id="IPR002669">
    <property type="entry name" value="UreD"/>
</dbReference>
<keyword evidence="7" id="KW-1185">Reference proteome</keyword>
<evidence type="ECO:0000256" key="2">
    <source>
        <dbReference type="ARBA" id="ARBA00022988"/>
    </source>
</evidence>
<dbReference type="STRING" id="2340.JV46_28560"/>
<dbReference type="Proteomes" id="UP000190962">
    <property type="component" value="Unassembled WGS sequence"/>
</dbReference>
<dbReference type="eggNOG" id="COG0829">
    <property type="taxonomic scope" value="Bacteria"/>
</dbReference>
<dbReference type="PANTHER" id="PTHR33643">
    <property type="entry name" value="UREASE ACCESSORY PROTEIN D"/>
    <property type="match status" value="1"/>
</dbReference>
<comment type="function">
    <text evidence="4">Required for maturation of urease via the functional incorporation of the urease nickel metallocenter.</text>
</comment>
<dbReference type="GO" id="GO:0005737">
    <property type="term" value="C:cytoplasm"/>
    <property type="evidence" value="ECO:0007669"/>
    <property type="project" value="UniProtKB-SubCell"/>
</dbReference>
<evidence type="ECO:0000313" key="5">
    <source>
        <dbReference type="EMBL" id="KHF24481.1"/>
    </source>
</evidence>
<dbReference type="OrthoDB" id="9798842at2"/>
<dbReference type="EMBL" id="JRAA01000003">
    <property type="protein sequence ID" value="KHF24481.1"/>
    <property type="molecule type" value="Genomic_DNA"/>
</dbReference>
<dbReference type="GeneID" id="86991756"/>
<dbReference type="GO" id="GO:0016151">
    <property type="term" value="F:nickel cation binding"/>
    <property type="evidence" value="ECO:0007669"/>
    <property type="project" value="UniProtKB-UniRule"/>
</dbReference>
<protein>
    <recommendedName>
        <fullName evidence="4">Urease accessory protein UreD</fullName>
    </recommendedName>
</protein>
<dbReference type="RefSeq" id="WP_043118660.1">
    <property type="nucleotide sequence ID" value="NZ_JRAA01000003.1"/>
</dbReference>
<dbReference type="AlphaFoldDB" id="A0A0B0HAM6"/>
<sequence>MGSQAATTSVNETGWAASLRLGFEHARGKTVLRHREQRGPLAVQRTFHPEGDVCHLYLLHPPGGVVGGDRLEIEANLTDKSAALITTPGATKFYRSAGAQAKQIQNLAIDSGSMEWFPQENIFFPGARIQLSTTIHLNGDAHFIGWEINSLGRPTVGERFEQGEVDLRLRINRDQRPLLIDRLVITDIESQQGTATLRDCPVVATMLATTATSDELELARKIAQENPDANLGFTLVDGLLVGRYLGESTEKARNLFIQTWMAIRPSILGRDAVAPRIWAT</sequence>
<evidence type="ECO:0000256" key="1">
    <source>
        <dbReference type="ARBA" id="ARBA00007177"/>
    </source>
</evidence>
<proteinExistence type="inferred from homology"/>
<comment type="similarity">
    <text evidence="1 4">Belongs to the UreD family.</text>
</comment>
<organism evidence="5 7">
    <name type="scientific">Solemya velum gill symbiont</name>
    <dbReference type="NCBI Taxonomy" id="2340"/>
    <lineage>
        <taxon>Bacteria</taxon>
        <taxon>Pseudomonadati</taxon>
        <taxon>Pseudomonadota</taxon>
        <taxon>Gammaproteobacteria</taxon>
        <taxon>sulfur-oxidizing symbionts</taxon>
    </lineage>
</organism>
<comment type="subunit">
    <text evidence="4">UreD, UreF and UreG form a complex that acts as a GTP-hydrolysis-dependent molecular chaperone, activating the urease apoprotein by helping to assemble the nickel containing metallocenter of UreC. The UreE protein probably delivers the nickel.</text>
</comment>
<dbReference type="HAMAP" id="MF_01384">
    <property type="entry name" value="UreD"/>
    <property type="match status" value="1"/>
</dbReference>
<gene>
    <name evidence="4" type="primary">ureD</name>
    <name evidence="6" type="ORF">BOV88_07575</name>
    <name evidence="5" type="ORF">JV46_28560</name>
</gene>
<reference evidence="5 7" key="1">
    <citation type="journal article" date="2014" name="BMC Genomics">
        <title>The genome of the intracellular bacterium of the coastal bivalve, Solemya velum: a blueprint for thriving in and out of symbiosis.</title>
        <authorList>
            <person name="Dmytrenko O."/>
            <person name="Russell S.L."/>
            <person name="Loo W.T."/>
            <person name="Fontanez K.M."/>
            <person name="Liao L."/>
            <person name="Roeselers G."/>
            <person name="Sharma R."/>
            <person name="Stewart F.J."/>
            <person name="Newton I.L."/>
            <person name="Woyke T."/>
            <person name="Wu D."/>
            <person name="Lang J.M."/>
            <person name="Eisen J.A."/>
            <person name="Cavanaugh C.M."/>
        </authorList>
    </citation>
    <scope>NUCLEOTIDE SEQUENCE [LARGE SCALE GENOMIC DNA]</scope>
    <source>
        <strain evidence="5 7">WH</strain>
    </source>
</reference>
<evidence type="ECO:0000313" key="7">
    <source>
        <dbReference type="Proteomes" id="UP000030856"/>
    </source>
</evidence>
<dbReference type="Proteomes" id="UP000030856">
    <property type="component" value="Unassembled WGS sequence"/>
</dbReference>
<evidence type="ECO:0000313" key="8">
    <source>
        <dbReference type="Proteomes" id="UP000190962"/>
    </source>
</evidence>
<comment type="subcellular location">
    <subcellularLocation>
        <location evidence="4">Cytoplasm</location>
    </subcellularLocation>
</comment>
<dbReference type="PANTHER" id="PTHR33643:SF1">
    <property type="entry name" value="UREASE ACCESSORY PROTEIN D"/>
    <property type="match status" value="1"/>
</dbReference>
<keyword evidence="2 4" id="KW-0996">Nickel insertion</keyword>
<evidence type="ECO:0000256" key="3">
    <source>
        <dbReference type="ARBA" id="ARBA00023186"/>
    </source>
</evidence>
<evidence type="ECO:0000256" key="4">
    <source>
        <dbReference type="HAMAP-Rule" id="MF_01384"/>
    </source>
</evidence>
<reference evidence="6 8" key="2">
    <citation type="submission" date="2016-11" db="EMBL/GenBank/DDBJ databases">
        <title>Mixed transmission modes and dynamic genome evolution in an obligate animal-bacterial symbiosis.</title>
        <authorList>
            <person name="Russell S.L."/>
            <person name="Corbett-Detig R.B."/>
            <person name="Cavanaugh C.M."/>
        </authorList>
    </citation>
    <scope>NUCLEOTIDE SEQUENCE [LARGE SCALE GENOMIC DNA]</scope>
    <source>
        <strain evidence="6">MA-KB16</strain>
    </source>
</reference>
<evidence type="ECO:0000313" key="6">
    <source>
        <dbReference type="EMBL" id="OOY34962.1"/>
    </source>
</evidence>
<dbReference type="PATRIC" id="fig|2340.3.peg.2545"/>
<comment type="caution">
    <text evidence="5">The sequence shown here is derived from an EMBL/GenBank/DDBJ whole genome shotgun (WGS) entry which is preliminary data.</text>
</comment>
<dbReference type="EMBL" id="MPNX01000009">
    <property type="protein sequence ID" value="OOY34962.1"/>
    <property type="molecule type" value="Genomic_DNA"/>
</dbReference>
<keyword evidence="3 4" id="KW-0143">Chaperone</keyword>
<dbReference type="Pfam" id="PF01774">
    <property type="entry name" value="UreD"/>
    <property type="match status" value="1"/>
</dbReference>
<keyword evidence="4" id="KW-0963">Cytoplasm</keyword>
<name>A0A0B0HAM6_SOVGS</name>